<proteinExistence type="predicted"/>
<sequence>MPSTSDIPQWRELMMLILLSFLFASLQWNTLQDLISNGTTAFNTLVDVSLFVLLSISVIGAIYETLQMRAN</sequence>
<evidence type="ECO:0000313" key="2">
    <source>
        <dbReference type="EMBL" id="MYL18132.1"/>
    </source>
</evidence>
<evidence type="ECO:0000313" key="5">
    <source>
        <dbReference type="Proteomes" id="UP000452321"/>
    </source>
</evidence>
<dbReference type="EMBL" id="WMEO01000047">
    <property type="protein sequence ID" value="MYL18132.1"/>
    <property type="molecule type" value="Genomic_DNA"/>
</dbReference>
<evidence type="ECO:0000313" key="6">
    <source>
        <dbReference type="Proteomes" id="UP000460194"/>
    </source>
</evidence>
<dbReference type="Proteomes" id="UP000460194">
    <property type="component" value="Unassembled WGS sequence"/>
</dbReference>
<accession>A0A6B1IB82</accession>
<comment type="caution">
    <text evidence="2">The sequence shown here is derived from an EMBL/GenBank/DDBJ whole genome shotgun (WGS) entry which is preliminary data.</text>
</comment>
<protein>
    <submittedName>
        <fullName evidence="2">Uncharacterized protein</fullName>
    </submittedName>
</protein>
<keyword evidence="1" id="KW-0472">Membrane</keyword>
<gene>
    <name evidence="3" type="ORF">GLW30_13585</name>
    <name evidence="4" type="ORF">GLW30_14485</name>
    <name evidence="2" type="ORF">GLW36_15990</name>
</gene>
<dbReference type="Proteomes" id="UP000452321">
    <property type="component" value="Unassembled WGS sequence"/>
</dbReference>
<keyword evidence="1" id="KW-1133">Transmembrane helix</keyword>
<dbReference type="RefSeq" id="WP_049901879.1">
    <property type="nucleotide sequence ID" value="NZ_WMEO01000047.1"/>
</dbReference>
<name>A0A6B1IB82_9EURY</name>
<evidence type="ECO:0000313" key="3">
    <source>
        <dbReference type="EMBL" id="MYL68757.1"/>
    </source>
</evidence>
<dbReference type="AlphaFoldDB" id="A0A6B1IB82"/>
<feature type="transmembrane region" description="Helical" evidence="1">
    <location>
        <begin position="12"/>
        <end position="28"/>
    </location>
</feature>
<feature type="transmembrane region" description="Helical" evidence="1">
    <location>
        <begin position="48"/>
        <end position="66"/>
    </location>
</feature>
<evidence type="ECO:0000256" key="1">
    <source>
        <dbReference type="SAM" id="Phobius"/>
    </source>
</evidence>
<keyword evidence="1" id="KW-0812">Transmembrane</keyword>
<dbReference type="EMBL" id="WMFC01000020">
    <property type="protein sequence ID" value="MYL68757.1"/>
    <property type="molecule type" value="Genomic_DNA"/>
</dbReference>
<reference evidence="5 6" key="1">
    <citation type="submission" date="2019-11" db="EMBL/GenBank/DDBJ databases">
        <title>Genome sequences of 17 halophilic strains isolated from different environments.</title>
        <authorList>
            <person name="Furrow R.E."/>
        </authorList>
    </citation>
    <scope>NUCLEOTIDE SEQUENCE [LARGE SCALE GENOMIC DNA]</scope>
    <source>
        <strain evidence="3 5">22502_06_Cabo</strain>
        <strain evidence="2 6">22517_05_Cabo</strain>
    </source>
</reference>
<evidence type="ECO:0000313" key="4">
    <source>
        <dbReference type="EMBL" id="MYL68930.1"/>
    </source>
</evidence>
<dbReference type="EMBL" id="WMFC01000025">
    <property type="protein sequence ID" value="MYL68930.1"/>
    <property type="molecule type" value="Genomic_DNA"/>
</dbReference>
<organism evidence="2 6">
    <name type="scientific">Halorubrum distributum</name>
    <dbReference type="NCBI Taxonomy" id="29283"/>
    <lineage>
        <taxon>Archaea</taxon>
        <taxon>Methanobacteriati</taxon>
        <taxon>Methanobacteriota</taxon>
        <taxon>Stenosarchaea group</taxon>
        <taxon>Halobacteria</taxon>
        <taxon>Halobacteriales</taxon>
        <taxon>Haloferacaceae</taxon>
        <taxon>Halorubrum</taxon>
        <taxon>Halorubrum distributum group</taxon>
    </lineage>
</organism>